<evidence type="ECO:0000313" key="1">
    <source>
        <dbReference type="Proteomes" id="UP000887565"/>
    </source>
</evidence>
<dbReference type="WBParaSite" id="nRc.2.0.1.t07411-RA">
    <property type="protein sequence ID" value="nRc.2.0.1.t07411-RA"/>
    <property type="gene ID" value="nRc.2.0.1.g07411"/>
</dbReference>
<sequence>MGIAQLRTCSLRNLLMWESLTWESPNWEFAYLNAGQTGHLTGYSHQLMHQSTVEEEKDSRTTIADVTA</sequence>
<evidence type="ECO:0000313" key="2">
    <source>
        <dbReference type="WBParaSite" id="nRc.2.0.1.t07411-RA"/>
    </source>
</evidence>
<keyword evidence="1" id="KW-1185">Reference proteome</keyword>
<dbReference type="AlphaFoldDB" id="A0A915HZY3"/>
<proteinExistence type="predicted"/>
<name>A0A915HZY3_ROMCU</name>
<dbReference type="Proteomes" id="UP000887565">
    <property type="component" value="Unplaced"/>
</dbReference>
<accession>A0A915HZY3</accession>
<reference evidence="2" key="1">
    <citation type="submission" date="2022-11" db="UniProtKB">
        <authorList>
            <consortium name="WormBaseParasite"/>
        </authorList>
    </citation>
    <scope>IDENTIFICATION</scope>
</reference>
<organism evidence="1 2">
    <name type="scientific">Romanomermis culicivorax</name>
    <name type="common">Nematode worm</name>
    <dbReference type="NCBI Taxonomy" id="13658"/>
    <lineage>
        <taxon>Eukaryota</taxon>
        <taxon>Metazoa</taxon>
        <taxon>Ecdysozoa</taxon>
        <taxon>Nematoda</taxon>
        <taxon>Enoplea</taxon>
        <taxon>Dorylaimia</taxon>
        <taxon>Mermithida</taxon>
        <taxon>Mermithoidea</taxon>
        <taxon>Mermithidae</taxon>
        <taxon>Romanomermis</taxon>
    </lineage>
</organism>
<protein>
    <submittedName>
        <fullName evidence="2">Uncharacterized protein</fullName>
    </submittedName>
</protein>